<protein>
    <submittedName>
        <fullName evidence="5">Putative UTP--hexose-1-phosphate uridylyltransferase</fullName>
    </submittedName>
</protein>
<keyword evidence="2" id="KW-0862">Zinc</keyword>
<keyword evidence="6" id="KW-1185">Reference proteome</keyword>
<dbReference type="STRING" id="500633.CLOHIR_01239"/>
<dbReference type="GO" id="GO:0006012">
    <property type="term" value="P:galactose metabolic process"/>
    <property type="evidence" value="ECO:0007669"/>
    <property type="project" value="InterPro"/>
</dbReference>
<dbReference type="GO" id="GO:0008108">
    <property type="term" value="F:UDP-glucose:hexose-1-phosphate uridylyltransferase activity"/>
    <property type="evidence" value="ECO:0007669"/>
    <property type="project" value="InterPro"/>
</dbReference>
<dbReference type="PANTHER" id="PTHR42763:SF1">
    <property type="entry name" value="UDP-GLUCOSE--HEXOSE-1-PHOSPHATE URIDYLYLTRANSFERASE"/>
    <property type="match status" value="1"/>
</dbReference>
<feature type="binding site" evidence="3">
    <location>
        <position position="292"/>
    </location>
    <ligand>
        <name>Fe cation</name>
        <dbReference type="ChEBI" id="CHEBI:24875"/>
    </ligand>
</feature>
<evidence type="ECO:0000313" key="6">
    <source>
        <dbReference type="Proteomes" id="UP000003178"/>
    </source>
</evidence>
<feature type="binding site" evidence="2">
    <location>
        <position position="160"/>
    </location>
    <ligand>
        <name>Zn(2+)</name>
        <dbReference type="ChEBI" id="CHEBI:29105"/>
    </ligand>
</feature>
<accession>B6FZD5</accession>
<dbReference type="GO" id="GO:0008270">
    <property type="term" value="F:zinc ion binding"/>
    <property type="evidence" value="ECO:0007669"/>
    <property type="project" value="InterPro"/>
</dbReference>
<feature type="binding site" evidence="3">
    <location>
        <position position="290"/>
    </location>
    <ligand>
        <name>Fe cation</name>
        <dbReference type="ChEBI" id="CHEBI:24875"/>
    </ligand>
</feature>
<feature type="binding site" evidence="3">
    <location>
        <position position="275"/>
    </location>
    <ligand>
        <name>Fe cation</name>
        <dbReference type="ChEBI" id="CHEBI:24875"/>
    </ligand>
</feature>
<reference evidence="5 6" key="2">
    <citation type="submission" date="2008-10" db="EMBL/GenBank/DDBJ databases">
        <title>Draft genome sequence of Clostridium hiranonis (DSM 13275).</title>
        <authorList>
            <person name="Sudarsanam P."/>
            <person name="Ley R."/>
            <person name="Guruge J."/>
            <person name="Turnbaugh P.J."/>
            <person name="Mahowald M."/>
            <person name="Liep D."/>
            <person name="Gordon J."/>
        </authorList>
    </citation>
    <scope>NUCLEOTIDE SEQUENCE [LARGE SCALE GENOMIC DNA]</scope>
    <source>
        <strain evidence="5 6">DSM 13275</strain>
    </source>
</reference>
<comment type="caution">
    <text evidence="5">The sequence shown here is derived from an EMBL/GenBank/DDBJ whole genome shotgun (WGS) entry which is preliminary data.</text>
</comment>
<evidence type="ECO:0000259" key="4">
    <source>
        <dbReference type="Pfam" id="PF16285"/>
    </source>
</evidence>
<comment type="cofactor">
    <cofactor evidence="2">
        <name>Zn(2+)</name>
        <dbReference type="ChEBI" id="CHEBI:29105"/>
    </cofactor>
    <text evidence="2">Binds 1 zinc ion per subunit.</text>
</comment>
<dbReference type="HOGENOM" id="CLU_029960_1_0_9"/>
<dbReference type="InterPro" id="IPR046322">
    <property type="entry name" value="DUF4931"/>
</dbReference>
<keyword evidence="2" id="KW-0479">Metal-binding</keyword>
<keyword evidence="3" id="KW-0408">Iron</keyword>
<feature type="binding site" evidence="2">
    <location>
        <position position="57"/>
    </location>
    <ligand>
        <name>Zn(2+)</name>
        <dbReference type="ChEBI" id="CHEBI:29105"/>
    </ligand>
</feature>
<dbReference type="eggNOG" id="COG1085">
    <property type="taxonomic scope" value="Bacteria"/>
</dbReference>
<dbReference type="InterPro" id="IPR001937">
    <property type="entry name" value="GalP_UDPtransf1"/>
</dbReference>
<keyword evidence="5" id="KW-0548">Nucleotidyltransferase</keyword>
<dbReference type="InterPro" id="IPR036265">
    <property type="entry name" value="HIT-like_sf"/>
</dbReference>
<dbReference type="PANTHER" id="PTHR42763">
    <property type="entry name" value="ADP-GLUCOSE PHOSPHORYLASE"/>
    <property type="match status" value="1"/>
</dbReference>
<evidence type="ECO:0000313" key="5">
    <source>
        <dbReference type="EMBL" id="EEA85138.1"/>
    </source>
</evidence>
<organism evidence="5 6">
    <name type="scientific">Peptacetobacter hiranonis (strain DSM 13275 / JCM 10541 / KCTC 15199 / TO-931)</name>
    <name type="common">Clostridium hiranonis</name>
    <dbReference type="NCBI Taxonomy" id="500633"/>
    <lineage>
        <taxon>Bacteria</taxon>
        <taxon>Bacillati</taxon>
        <taxon>Bacillota</taxon>
        <taxon>Clostridia</taxon>
        <taxon>Peptostreptococcales</taxon>
        <taxon>Peptostreptococcaceae</taxon>
        <taxon>Peptacetobacter</taxon>
    </lineage>
</organism>
<reference evidence="5 6" key="1">
    <citation type="submission" date="2008-09" db="EMBL/GenBank/DDBJ databases">
        <authorList>
            <person name="Fulton L."/>
            <person name="Clifton S."/>
            <person name="Fulton B."/>
            <person name="Xu J."/>
            <person name="Minx P."/>
            <person name="Pepin K.H."/>
            <person name="Johnson M."/>
            <person name="Thiruvilangam P."/>
            <person name="Bhonagiri V."/>
            <person name="Nash W.E."/>
            <person name="Mardis E.R."/>
            <person name="Wilson R.K."/>
        </authorList>
    </citation>
    <scope>NUCLEOTIDE SEQUENCE [LARGE SCALE GENOMIC DNA]</scope>
    <source>
        <strain evidence="5 6">DSM 13275</strain>
    </source>
</reference>
<gene>
    <name evidence="5" type="ORF">CLOHIR_01239</name>
</gene>
<dbReference type="PIRSF" id="PIRSF000808">
    <property type="entry name" value="GalT"/>
    <property type="match status" value="1"/>
</dbReference>
<evidence type="ECO:0000256" key="1">
    <source>
        <dbReference type="PIRSR" id="PIRSR000808-1"/>
    </source>
</evidence>
<dbReference type="InterPro" id="IPR053177">
    <property type="entry name" value="ADP-glucose_phosphorylase"/>
</dbReference>
<evidence type="ECO:0000256" key="3">
    <source>
        <dbReference type="PIRSR" id="PIRSR000808-4"/>
    </source>
</evidence>
<dbReference type="Gene3D" id="3.30.428.10">
    <property type="entry name" value="HIT-like"/>
    <property type="match status" value="2"/>
</dbReference>
<dbReference type="AlphaFoldDB" id="B6FZD5"/>
<feature type="binding site" evidence="2">
    <location>
        <position position="109"/>
    </location>
    <ligand>
        <name>Zn(2+)</name>
        <dbReference type="ChEBI" id="CHEBI:29105"/>
    </ligand>
</feature>
<keyword evidence="5" id="KW-0808">Transferase</keyword>
<feature type="binding site" evidence="2">
    <location>
        <position position="54"/>
    </location>
    <ligand>
        <name>Zn(2+)</name>
        <dbReference type="ChEBI" id="CHEBI:29105"/>
    </ligand>
</feature>
<dbReference type="Pfam" id="PF16285">
    <property type="entry name" value="DUF4931_N"/>
    <property type="match status" value="1"/>
</dbReference>
<feature type="domain" description="DUF4931" evidence="4">
    <location>
        <begin position="42"/>
        <end position="169"/>
    </location>
</feature>
<feature type="binding site" evidence="3">
    <location>
        <position position="178"/>
    </location>
    <ligand>
        <name>Fe cation</name>
        <dbReference type="ChEBI" id="CHEBI:24875"/>
    </ligand>
</feature>
<proteinExistence type="predicted"/>
<comment type="cofactor">
    <cofactor evidence="3">
        <name>Fe cation</name>
        <dbReference type="ChEBI" id="CHEBI:24875"/>
    </cofactor>
    <text evidence="3">Binds 1 Fe cation per subunit.</text>
</comment>
<dbReference type="SUPFAM" id="SSF54197">
    <property type="entry name" value="HIT-like"/>
    <property type="match status" value="2"/>
</dbReference>
<feature type="active site" description="Tele-UMP-histidine intermediate" evidence="1">
    <location>
        <position position="162"/>
    </location>
</feature>
<name>B6FZD5_PEPHT</name>
<evidence type="ECO:0000256" key="2">
    <source>
        <dbReference type="PIRSR" id="PIRSR000808-3"/>
    </source>
</evidence>
<dbReference type="Proteomes" id="UP000003178">
    <property type="component" value="Unassembled WGS sequence"/>
</dbReference>
<sequence length="327" mass="38328">MLGGADLKKELRVDPTNNDIIIFARERASRPLDNVKKNMPMEEDDIIKEYEENCPFCRGNEHQTDDATEEIVVDGQWVAKSIKNKYPIVDMSSDEVFGVHEVIIESYRHNANFFNMSEEEFKIMFELYVNRYKYLIGQRGIEYVNLFKNFLRKSGASLMHPHAQITALSIIPPEIHKELLVAHDYYGWENTNLYEDIIKDEKEYKERLVYSGTRFIAIIPSASKNPTEVRIIFNKGVKFENLDSLDIDELSYAFKGIFANYKKMFGIMPFNIWVHAHPNGIETKEYFNLHIHIFPRKFNYGGFELSTNMYVSSYPPEEIAKQMRIEE</sequence>
<dbReference type="EMBL" id="ABWP01000051">
    <property type="protein sequence ID" value="EEA85138.1"/>
    <property type="molecule type" value="Genomic_DNA"/>
</dbReference>